<organism evidence="3 4">
    <name type="scientific">Methylobacterium adhaesivum</name>
    <dbReference type="NCBI Taxonomy" id="333297"/>
    <lineage>
        <taxon>Bacteria</taxon>
        <taxon>Pseudomonadati</taxon>
        <taxon>Pseudomonadota</taxon>
        <taxon>Alphaproteobacteria</taxon>
        <taxon>Hyphomicrobiales</taxon>
        <taxon>Methylobacteriaceae</taxon>
        <taxon>Methylobacterium</taxon>
    </lineage>
</organism>
<sequence>MPTLSLAAAHTLVTDALVRCGTLAPAAHSVARALVGAEADGLKGHGLSRVASYAAQVRAGKVVGDAAIAVTRPRPGLLAVDAAHGFAYPALDAVLEQLPALVREQGVAAAGIRRSHHCGAAGRPVEALAEAGLVAILLANTPAAMAPWGGSRAVFGTNPLAFACPLPGRAPIVVDLSLSKVARGAIMAARQRGEAIPEGWALDAAGQPTTDAGAALKGTMVPLGDAKGTALALMVELLAAGLTGGRFAGEASSFLDAEGDPPGTGQLVIALAADAFGPGALARFGELAGSIEAQDGARLPGARRLALRARAEAEGLSVPDALVAEIEAL</sequence>
<dbReference type="Proteomes" id="UP001224644">
    <property type="component" value="Unassembled WGS sequence"/>
</dbReference>
<gene>
    <name evidence="3" type="ORF">QWZ12_20675</name>
</gene>
<evidence type="ECO:0000256" key="2">
    <source>
        <dbReference type="ARBA" id="ARBA00023002"/>
    </source>
</evidence>
<dbReference type="InterPro" id="IPR043144">
    <property type="entry name" value="Mal/L-sulf/L-lact_DH-like_ah"/>
</dbReference>
<keyword evidence="4" id="KW-1185">Reference proteome</keyword>
<dbReference type="Gene3D" id="1.10.1530.10">
    <property type="match status" value="1"/>
</dbReference>
<dbReference type="EMBL" id="JAUFPX010000020">
    <property type="protein sequence ID" value="MDN3593018.1"/>
    <property type="molecule type" value="Genomic_DNA"/>
</dbReference>
<keyword evidence="2" id="KW-0560">Oxidoreductase</keyword>
<protein>
    <submittedName>
        <fullName evidence="3">Ldh family oxidoreductase</fullName>
    </submittedName>
</protein>
<dbReference type="PANTHER" id="PTHR11091:SF0">
    <property type="entry name" value="MALATE DEHYDROGENASE"/>
    <property type="match status" value="1"/>
</dbReference>
<dbReference type="InterPro" id="IPR003767">
    <property type="entry name" value="Malate/L-lactate_DH-like"/>
</dbReference>
<comment type="caution">
    <text evidence="3">The sequence shown here is derived from an EMBL/GenBank/DDBJ whole genome shotgun (WGS) entry which is preliminary data.</text>
</comment>
<dbReference type="InterPro" id="IPR043143">
    <property type="entry name" value="Mal/L-sulf/L-lact_DH-like_NADP"/>
</dbReference>
<evidence type="ECO:0000256" key="1">
    <source>
        <dbReference type="ARBA" id="ARBA00006056"/>
    </source>
</evidence>
<comment type="similarity">
    <text evidence="1">Belongs to the LDH2/MDH2 oxidoreductase family.</text>
</comment>
<dbReference type="Gene3D" id="3.30.1370.60">
    <property type="entry name" value="Hypothetical oxidoreductase yiak, domain 2"/>
    <property type="match status" value="1"/>
</dbReference>
<evidence type="ECO:0000313" key="4">
    <source>
        <dbReference type="Proteomes" id="UP001224644"/>
    </source>
</evidence>
<accession>A0ABT8BP70</accession>
<dbReference type="InterPro" id="IPR036111">
    <property type="entry name" value="Mal/L-sulfo/L-lacto_DH-like_sf"/>
</dbReference>
<dbReference type="RefSeq" id="WP_238225206.1">
    <property type="nucleotide sequence ID" value="NZ_BPQD01000011.1"/>
</dbReference>
<name>A0ABT8BP70_9HYPH</name>
<proteinExistence type="inferred from homology"/>
<dbReference type="Pfam" id="PF02615">
    <property type="entry name" value="Ldh_2"/>
    <property type="match status" value="1"/>
</dbReference>
<evidence type="ECO:0000313" key="3">
    <source>
        <dbReference type="EMBL" id="MDN3593018.1"/>
    </source>
</evidence>
<reference evidence="4" key="1">
    <citation type="journal article" date="2019" name="Int. J. Syst. Evol. Microbiol.">
        <title>The Global Catalogue of Microorganisms (GCM) 10K type strain sequencing project: providing services to taxonomists for standard genome sequencing and annotation.</title>
        <authorList>
            <consortium name="The Broad Institute Genomics Platform"/>
            <consortium name="The Broad Institute Genome Sequencing Center for Infectious Disease"/>
            <person name="Wu L."/>
            <person name="Ma J."/>
        </authorList>
    </citation>
    <scope>NUCLEOTIDE SEQUENCE [LARGE SCALE GENOMIC DNA]</scope>
    <source>
        <strain evidence="4">CECT 7069</strain>
    </source>
</reference>
<dbReference type="PANTHER" id="PTHR11091">
    <property type="entry name" value="OXIDOREDUCTASE-RELATED"/>
    <property type="match status" value="1"/>
</dbReference>
<dbReference type="SUPFAM" id="SSF89733">
    <property type="entry name" value="L-sulfolactate dehydrogenase-like"/>
    <property type="match status" value="1"/>
</dbReference>